<evidence type="ECO:0000256" key="2">
    <source>
        <dbReference type="ARBA" id="ARBA00012669"/>
    </source>
</evidence>
<reference evidence="10 11" key="1">
    <citation type="journal article" date="2015" name="Int. J. Syst. Evol. Microbiol.">
        <title>Carboxylicivirga linearis sp. nov., isolated from a sea cucumber culture pond.</title>
        <authorList>
            <person name="Wang F.Q."/>
            <person name="Zhou Y.X."/>
            <person name="Lin X.Z."/>
            <person name="Chen G.J."/>
            <person name="Du Z.J."/>
        </authorList>
    </citation>
    <scope>NUCLEOTIDE SEQUENCE [LARGE SCALE GENOMIC DNA]</scope>
    <source>
        <strain evidence="10 11">FB218</strain>
    </source>
</reference>
<dbReference type="InterPro" id="IPR023066">
    <property type="entry name" value="Quinolinate_synth_type2"/>
</dbReference>
<name>A0ABS5JVA6_9BACT</name>
<feature type="binding site" evidence="9">
    <location>
        <position position="56"/>
    </location>
    <ligand>
        <name>iminosuccinate</name>
        <dbReference type="ChEBI" id="CHEBI:77875"/>
    </ligand>
</feature>
<feature type="binding site" evidence="9">
    <location>
        <position position="230"/>
    </location>
    <ligand>
        <name>iminosuccinate</name>
        <dbReference type="ChEBI" id="CHEBI:77875"/>
    </ligand>
</feature>
<dbReference type="HAMAP" id="MF_00568">
    <property type="entry name" value="NadA_type2"/>
    <property type="match status" value="1"/>
</dbReference>
<comment type="caution">
    <text evidence="10">The sequence shown here is derived from an EMBL/GenBank/DDBJ whole genome shotgun (WGS) entry which is preliminary data.</text>
</comment>
<keyword evidence="9" id="KW-0963">Cytoplasm</keyword>
<proteinExistence type="inferred from homology"/>
<dbReference type="NCBIfam" id="TIGR00550">
    <property type="entry name" value="nadA"/>
    <property type="match status" value="1"/>
</dbReference>
<keyword evidence="11" id="KW-1185">Reference proteome</keyword>
<evidence type="ECO:0000256" key="1">
    <source>
        <dbReference type="ARBA" id="ARBA00005065"/>
    </source>
</evidence>
<dbReference type="PANTHER" id="PTHR30573">
    <property type="entry name" value="QUINOLINATE SYNTHETASE A"/>
    <property type="match status" value="1"/>
</dbReference>
<dbReference type="Gene3D" id="3.40.50.10800">
    <property type="entry name" value="NadA-like"/>
    <property type="match status" value="3"/>
</dbReference>
<evidence type="ECO:0000256" key="9">
    <source>
        <dbReference type="HAMAP-Rule" id="MF_00568"/>
    </source>
</evidence>
<evidence type="ECO:0000256" key="7">
    <source>
        <dbReference type="ARBA" id="ARBA00023004"/>
    </source>
</evidence>
<evidence type="ECO:0000256" key="5">
    <source>
        <dbReference type="ARBA" id="ARBA00022679"/>
    </source>
</evidence>
<dbReference type="Pfam" id="PF02445">
    <property type="entry name" value="NadA"/>
    <property type="match status" value="1"/>
</dbReference>
<dbReference type="SUPFAM" id="SSF142754">
    <property type="entry name" value="NadA-like"/>
    <property type="match status" value="1"/>
</dbReference>
<gene>
    <name evidence="9 10" type="primary">nadA</name>
    <name evidence="10" type="ORF">KEM10_11230</name>
</gene>
<dbReference type="EMBL" id="JAGUCO010000006">
    <property type="protein sequence ID" value="MBS2098853.1"/>
    <property type="molecule type" value="Genomic_DNA"/>
</dbReference>
<accession>A0ABS5JVA6</accession>
<dbReference type="GO" id="GO:0016740">
    <property type="term" value="F:transferase activity"/>
    <property type="evidence" value="ECO:0007669"/>
    <property type="project" value="UniProtKB-KW"/>
</dbReference>
<feature type="binding site" evidence="9">
    <location>
        <begin position="127"/>
        <end position="129"/>
    </location>
    <ligand>
        <name>iminosuccinate</name>
        <dbReference type="ChEBI" id="CHEBI:77875"/>
    </ligand>
</feature>
<evidence type="ECO:0000313" key="10">
    <source>
        <dbReference type="EMBL" id="MBS2098853.1"/>
    </source>
</evidence>
<evidence type="ECO:0000313" key="11">
    <source>
        <dbReference type="Proteomes" id="UP000708576"/>
    </source>
</evidence>
<evidence type="ECO:0000256" key="6">
    <source>
        <dbReference type="ARBA" id="ARBA00022723"/>
    </source>
</evidence>
<comment type="function">
    <text evidence="9">Catalyzes the condensation of iminoaspartate with dihydroxyacetone phosphate to form quinolinate.</text>
</comment>
<keyword evidence="8 9" id="KW-0411">Iron-sulfur</keyword>
<feature type="binding site" evidence="9">
    <location>
        <begin position="213"/>
        <end position="215"/>
    </location>
    <ligand>
        <name>iminosuccinate</name>
        <dbReference type="ChEBI" id="CHEBI:77875"/>
    </ligand>
</feature>
<keyword evidence="3 9" id="KW-0004">4Fe-4S</keyword>
<dbReference type="EC" id="2.5.1.72" evidence="2 9"/>
<keyword evidence="6 9" id="KW-0479">Metal-binding</keyword>
<dbReference type="Proteomes" id="UP000708576">
    <property type="component" value="Unassembled WGS sequence"/>
</dbReference>
<keyword evidence="5 9" id="KW-0808">Transferase</keyword>
<keyword evidence="7 9" id="KW-0408">Iron</keyword>
<protein>
    <recommendedName>
        <fullName evidence="2 9">Quinolinate synthase</fullName>
        <ecNumber evidence="2 9">2.5.1.72</ecNumber>
    </recommendedName>
</protein>
<sequence>MKSSWLKSGFVDEPVPTNVDLIQEINRLKKEKNAIIMGHFYQKDELQDIADFVGDSLALAQQAAKTDADIIILAGVHFMGETAKILSPEKTVLVPDLNAGCSLADSCPPDAFEEFVKEHPGHTVLTYVNTTANIKALSDIVVTSTNAKSIVDSLPKDEKVIFGPDRNLGNYLNSITGRDMVLWDGACHVHEKFSVEKIIDLKKEFPDALVLAHPECKKPLLILADYVGSTAALLKFSMKSDAKQFIVATESGIIHQMKKESPDKEFIPAPANDSTCACNDCEYMKLNTIEKLYNCLKYEWPAIEVSEDIRLEAVKPINRMLDISEKFGL</sequence>
<feature type="binding site" evidence="9">
    <location>
        <position position="281"/>
    </location>
    <ligand>
        <name>[4Fe-4S] cluster</name>
        <dbReference type="ChEBI" id="CHEBI:49883"/>
    </ligand>
</feature>
<dbReference type="InterPro" id="IPR003473">
    <property type="entry name" value="NadA"/>
</dbReference>
<comment type="similarity">
    <text evidence="9">Belongs to the quinolinate synthase family. Type 2 subfamily.</text>
</comment>
<organism evidence="10 11">
    <name type="scientific">Carboxylicivirga linearis</name>
    <dbReference type="NCBI Taxonomy" id="1628157"/>
    <lineage>
        <taxon>Bacteria</taxon>
        <taxon>Pseudomonadati</taxon>
        <taxon>Bacteroidota</taxon>
        <taxon>Bacteroidia</taxon>
        <taxon>Marinilabiliales</taxon>
        <taxon>Marinilabiliaceae</taxon>
        <taxon>Carboxylicivirga</taxon>
    </lineage>
</organism>
<keyword evidence="4 9" id="KW-0662">Pyridine nucleotide biosynthesis</keyword>
<evidence type="ECO:0000256" key="8">
    <source>
        <dbReference type="ARBA" id="ARBA00023014"/>
    </source>
</evidence>
<feature type="binding site" evidence="9">
    <location>
        <position position="101"/>
    </location>
    <ligand>
        <name>[4Fe-4S] cluster</name>
        <dbReference type="ChEBI" id="CHEBI:49883"/>
    </ligand>
</feature>
<evidence type="ECO:0000256" key="4">
    <source>
        <dbReference type="ARBA" id="ARBA00022642"/>
    </source>
</evidence>
<comment type="subcellular location">
    <subcellularLocation>
        <location evidence="9">Cytoplasm</location>
    </subcellularLocation>
</comment>
<comment type="catalytic activity">
    <reaction evidence="9">
        <text>iminosuccinate + dihydroxyacetone phosphate = quinolinate + phosphate + 2 H2O + H(+)</text>
        <dbReference type="Rhea" id="RHEA:25888"/>
        <dbReference type="ChEBI" id="CHEBI:15377"/>
        <dbReference type="ChEBI" id="CHEBI:15378"/>
        <dbReference type="ChEBI" id="CHEBI:29959"/>
        <dbReference type="ChEBI" id="CHEBI:43474"/>
        <dbReference type="ChEBI" id="CHEBI:57642"/>
        <dbReference type="ChEBI" id="CHEBI:77875"/>
        <dbReference type="EC" id="2.5.1.72"/>
    </reaction>
</comment>
<feature type="binding site" evidence="9">
    <location>
        <position position="187"/>
    </location>
    <ligand>
        <name>[4Fe-4S] cluster</name>
        <dbReference type="ChEBI" id="CHEBI:49883"/>
    </ligand>
</feature>
<dbReference type="InterPro" id="IPR036094">
    <property type="entry name" value="NadA_sf"/>
</dbReference>
<evidence type="ECO:0000256" key="3">
    <source>
        <dbReference type="ARBA" id="ARBA00022485"/>
    </source>
</evidence>
<dbReference type="NCBIfam" id="NF006878">
    <property type="entry name" value="PRK09375.1-2"/>
    <property type="match status" value="1"/>
</dbReference>
<comment type="pathway">
    <text evidence="1 9">Cofactor biosynthesis; NAD(+) biosynthesis; quinolinate from iminoaspartate: step 1/1.</text>
</comment>
<feature type="binding site" evidence="9">
    <location>
        <position position="144"/>
    </location>
    <ligand>
        <name>iminosuccinate</name>
        <dbReference type="ChEBI" id="CHEBI:77875"/>
    </ligand>
</feature>
<comment type="cofactor">
    <cofactor evidence="9">
        <name>[4Fe-4S] cluster</name>
        <dbReference type="ChEBI" id="CHEBI:49883"/>
    </cofactor>
    <text evidence="9">Binds 1 [4Fe-4S] cluster per subunit.</text>
</comment>
<feature type="binding site" evidence="9">
    <location>
        <position position="39"/>
    </location>
    <ligand>
        <name>iminosuccinate</name>
        <dbReference type="ChEBI" id="CHEBI:77875"/>
    </ligand>
</feature>
<dbReference type="PANTHER" id="PTHR30573:SF0">
    <property type="entry name" value="QUINOLINATE SYNTHASE, CHLOROPLASTIC"/>
    <property type="match status" value="1"/>
</dbReference>